<keyword evidence="1" id="KW-0560">Oxidoreductase</keyword>
<dbReference type="PANTHER" id="PTHR47307:SF1">
    <property type="entry name" value="GLUTATHIONE-REGULATED POTASSIUM-EFFLUX SYSTEM ANCILLARY PROTEIN KEFG"/>
    <property type="match status" value="1"/>
</dbReference>
<dbReference type="InterPro" id="IPR046980">
    <property type="entry name" value="KefG/KefF"/>
</dbReference>
<comment type="caution">
    <text evidence="3">The sequence shown here is derived from an EMBL/GenBank/DDBJ whole genome shotgun (WGS) entry which is preliminary data.</text>
</comment>
<keyword evidence="4" id="KW-1185">Reference proteome</keyword>
<gene>
    <name evidence="3" type="ORF">GGR06_003431</name>
</gene>
<dbReference type="RefSeq" id="WP_044163011.1">
    <property type="nucleotide sequence ID" value="NZ_JACIER010000016.1"/>
</dbReference>
<sequence>MKTIVILAHPYFGQASHINKSWIETLSKTNPEISIHNLYEKYPDWQIDVPAEQNLISGYDRIIFQYPFQWYNMPPLLKKWIDEVFLQGWAYGQGGDKLVGKEIGVAISTAGISDVYTESGFGTIEQLLKPMASTTKFVGATYIGHHAFLGAYTADTDERLANDLKAYTEFITQ</sequence>
<evidence type="ECO:0000259" key="2">
    <source>
        <dbReference type="Pfam" id="PF02525"/>
    </source>
</evidence>
<name>A0A840D1W9_9BACE</name>
<dbReference type="AlphaFoldDB" id="A0A840D1W9"/>
<dbReference type="InterPro" id="IPR003680">
    <property type="entry name" value="Flavodoxin_fold"/>
</dbReference>
<dbReference type="Pfam" id="PF02525">
    <property type="entry name" value="Flavodoxin_2"/>
    <property type="match status" value="1"/>
</dbReference>
<accession>A0A840D1W9</accession>
<dbReference type="InterPro" id="IPR029039">
    <property type="entry name" value="Flavoprotein-like_sf"/>
</dbReference>
<dbReference type="Proteomes" id="UP000560658">
    <property type="component" value="Unassembled WGS sequence"/>
</dbReference>
<dbReference type="SUPFAM" id="SSF52218">
    <property type="entry name" value="Flavoproteins"/>
    <property type="match status" value="1"/>
</dbReference>
<dbReference type="GO" id="GO:0009055">
    <property type="term" value="F:electron transfer activity"/>
    <property type="evidence" value="ECO:0007669"/>
    <property type="project" value="TreeGrafter"/>
</dbReference>
<protein>
    <submittedName>
        <fullName evidence="3">NADPH-quinone reductase</fullName>
    </submittedName>
</protein>
<evidence type="ECO:0000256" key="1">
    <source>
        <dbReference type="ARBA" id="ARBA00023002"/>
    </source>
</evidence>
<proteinExistence type="predicted"/>
<dbReference type="GO" id="GO:0003955">
    <property type="term" value="F:NAD(P)H dehydrogenase (quinone) activity"/>
    <property type="evidence" value="ECO:0007669"/>
    <property type="project" value="TreeGrafter"/>
</dbReference>
<dbReference type="GO" id="GO:0010181">
    <property type="term" value="F:FMN binding"/>
    <property type="evidence" value="ECO:0007669"/>
    <property type="project" value="TreeGrafter"/>
</dbReference>
<evidence type="ECO:0000313" key="3">
    <source>
        <dbReference type="EMBL" id="MBB4045616.1"/>
    </source>
</evidence>
<reference evidence="3" key="1">
    <citation type="submission" date="2020-08" db="EMBL/GenBank/DDBJ databases">
        <title>Genomic Encyclopedia of Type Strains, Phase IV (KMG-IV): sequencing the most valuable type-strain genomes for metagenomic binning, comparative biology and taxonomic classification.</title>
        <authorList>
            <person name="Goeker M."/>
        </authorList>
    </citation>
    <scope>NUCLEOTIDE SEQUENCE [LARGE SCALE GENOMIC DNA]</scope>
    <source>
        <strain evidence="3">DSM 105720</strain>
    </source>
</reference>
<dbReference type="Gene3D" id="3.40.50.360">
    <property type="match status" value="1"/>
</dbReference>
<organism evidence="3 4">
    <name type="scientific">Bacteroides reticulotermitis</name>
    <dbReference type="NCBI Taxonomy" id="1133319"/>
    <lineage>
        <taxon>Bacteria</taxon>
        <taxon>Pseudomonadati</taxon>
        <taxon>Bacteroidota</taxon>
        <taxon>Bacteroidia</taxon>
        <taxon>Bacteroidales</taxon>
        <taxon>Bacteroidaceae</taxon>
        <taxon>Bacteroides</taxon>
    </lineage>
</organism>
<feature type="domain" description="Flavodoxin-like fold" evidence="2">
    <location>
        <begin position="1"/>
        <end position="169"/>
    </location>
</feature>
<dbReference type="PANTHER" id="PTHR47307">
    <property type="entry name" value="GLUTATHIONE-REGULATED POTASSIUM-EFFLUX SYSTEM ANCILLARY PROTEIN KEFG"/>
    <property type="match status" value="1"/>
</dbReference>
<dbReference type="EMBL" id="JACIER010000016">
    <property type="protein sequence ID" value="MBB4045616.1"/>
    <property type="molecule type" value="Genomic_DNA"/>
</dbReference>
<evidence type="ECO:0000313" key="4">
    <source>
        <dbReference type="Proteomes" id="UP000560658"/>
    </source>
</evidence>